<dbReference type="Proteomes" id="UP000257109">
    <property type="component" value="Unassembled WGS sequence"/>
</dbReference>
<feature type="non-terminal residue" evidence="2">
    <location>
        <position position="1"/>
    </location>
</feature>
<comment type="caution">
    <text evidence="2">The sequence shown here is derived from an EMBL/GenBank/DDBJ whole genome shotgun (WGS) entry which is preliminary data.</text>
</comment>
<dbReference type="EMBL" id="QJKJ01010670">
    <property type="protein sequence ID" value="RDX73062.1"/>
    <property type="molecule type" value="Genomic_DNA"/>
</dbReference>
<keyword evidence="3" id="KW-1185">Reference proteome</keyword>
<proteinExistence type="predicted"/>
<dbReference type="AlphaFoldDB" id="A0A371F436"/>
<protein>
    <recommendedName>
        <fullName evidence="4">Retrotransposon gag domain-containing protein</fullName>
    </recommendedName>
</protein>
<sequence>MKLILKNTNKAQSHCHVELGSSSPFTYFQDGLIKIMSFGIRASALEISILIISKEEGEQDVDLKLFIKAVINAKLDDLQPIPRYRDPTSRHNDEEEEKEYSDGRYNENERSRRCEPRRDNDLGNIKMTIRAFQGKNDLELYLEWERKVEHVFDCHNCLEEKKGLAQKIAMFNTRFYEPVELL</sequence>
<dbReference type="OrthoDB" id="1731207at2759"/>
<organism evidence="2 3">
    <name type="scientific">Mucuna pruriens</name>
    <name type="common">Velvet bean</name>
    <name type="synonym">Dolichos pruriens</name>
    <dbReference type="NCBI Taxonomy" id="157652"/>
    <lineage>
        <taxon>Eukaryota</taxon>
        <taxon>Viridiplantae</taxon>
        <taxon>Streptophyta</taxon>
        <taxon>Embryophyta</taxon>
        <taxon>Tracheophyta</taxon>
        <taxon>Spermatophyta</taxon>
        <taxon>Magnoliopsida</taxon>
        <taxon>eudicotyledons</taxon>
        <taxon>Gunneridae</taxon>
        <taxon>Pentapetalae</taxon>
        <taxon>rosids</taxon>
        <taxon>fabids</taxon>
        <taxon>Fabales</taxon>
        <taxon>Fabaceae</taxon>
        <taxon>Papilionoideae</taxon>
        <taxon>50 kb inversion clade</taxon>
        <taxon>NPAAA clade</taxon>
        <taxon>indigoferoid/millettioid clade</taxon>
        <taxon>Phaseoleae</taxon>
        <taxon>Mucuna</taxon>
    </lineage>
</organism>
<accession>A0A371F436</accession>
<name>A0A371F436_MUCPR</name>
<evidence type="ECO:0000313" key="3">
    <source>
        <dbReference type="Proteomes" id="UP000257109"/>
    </source>
</evidence>
<evidence type="ECO:0008006" key="4">
    <source>
        <dbReference type="Google" id="ProtNLM"/>
    </source>
</evidence>
<feature type="region of interest" description="Disordered" evidence="1">
    <location>
        <begin position="82"/>
        <end position="117"/>
    </location>
</feature>
<feature type="compositionally biased region" description="Basic and acidic residues" evidence="1">
    <location>
        <begin position="83"/>
        <end position="93"/>
    </location>
</feature>
<evidence type="ECO:0000313" key="2">
    <source>
        <dbReference type="EMBL" id="RDX73062.1"/>
    </source>
</evidence>
<reference evidence="2" key="1">
    <citation type="submission" date="2018-05" db="EMBL/GenBank/DDBJ databases">
        <title>Draft genome of Mucuna pruriens seed.</title>
        <authorList>
            <person name="Nnadi N.E."/>
            <person name="Vos R."/>
            <person name="Hasami M.H."/>
            <person name="Devisetty U.K."/>
            <person name="Aguiy J.C."/>
        </authorList>
    </citation>
    <scope>NUCLEOTIDE SEQUENCE [LARGE SCALE GENOMIC DNA]</scope>
    <source>
        <strain evidence="2">JCA_2017</strain>
    </source>
</reference>
<gene>
    <name evidence="2" type="ORF">CR513_47378</name>
</gene>
<feature type="compositionally biased region" description="Basic and acidic residues" evidence="1">
    <location>
        <begin position="100"/>
        <end position="117"/>
    </location>
</feature>
<evidence type="ECO:0000256" key="1">
    <source>
        <dbReference type="SAM" id="MobiDB-lite"/>
    </source>
</evidence>